<dbReference type="RefSeq" id="WP_062558201.1">
    <property type="nucleotide sequence ID" value="NZ_CP013341.1"/>
</dbReference>
<dbReference type="InterPro" id="IPR036165">
    <property type="entry name" value="YefM-like_sf"/>
</dbReference>
<organism evidence="2 3">
    <name type="scientific">Nitrosomonas ureae</name>
    <dbReference type="NCBI Taxonomy" id="44577"/>
    <lineage>
        <taxon>Bacteria</taxon>
        <taxon>Pseudomonadati</taxon>
        <taxon>Pseudomonadota</taxon>
        <taxon>Betaproteobacteria</taxon>
        <taxon>Nitrosomonadales</taxon>
        <taxon>Nitrosomonadaceae</taxon>
        <taxon>Nitrosomonas</taxon>
    </lineage>
</organism>
<protein>
    <recommendedName>
        <fullName evidence="4">Antitoxin Phd_YefM, type II toxin-antitoxin system</fullName>
    </recommendedName>
</protein>
<evidence type="ECO:0000256" key="1">
    <source>
        <dbReference type="ARBA" id="ARBA00009981"/>
    </source>
</evidence>
<dbReference type="KEGG" id="nur:ATY38_04205"/>
<dbReference type="EMBL" id="FNLN01000006">
    <property type="protein sequence ID" value="SDT86218.1"/>
    <property type="molecule type" value="Genomic_DNA"/>
</dbReference>
<dbReference type="AlphaFoldDB" id="A0A1H2DUW1"/>
<comment type="similarity">
    <text evidence="1">Belongs to the phD/YefM antitoxin family.</text>
</comment>
<reference evidence="3" key="1">
    <citation type="submission" date="2016-10" db="EMBL/GenBank/DDBJ databases">
        <authorList>
            <person name="Varghese N."/>
            <person name="Submissions S."/>
        </authorList>
    </citation>
    <scope>NUCLEOTIDE SEQUENCE [LARGE SCALE GENOMIC DNA]</scope>
    <source>
        <strain evidence="3">Nm10</strain>
    </source>
</reference>
<keyword evidence="3" id="KW-1185">Reference proteome</keyword>
<evidence type="ECO:0000313" key="3">
    <source>
        <dbReference type="Proteomes" id="UP000182882"/>
    </source>
</evidence>
<dbReference type="Proteomes" id="UP000182882">
    <property type="component" value="Unassembled WGS sequence"/>
</dbReference>
<proteinExistence type="inferred from homology"/>
<accession>A0A1H2DUW1</accession>
<dbReference type="SUPFAM" id="SSF143120">
    <property type="entry name" value="YefM-like"/>
    <property type="match status" value="1"/>
</dbReference>
<evidence type="ECO:0000313" key="2">
    <source>
        <dbReference type="EMBL" id="SDT86218.1"/>
    </source>
</evidence>
<evidence type="ECO:0008006" key="4">
    <source>
        <dbReference type="Google" id="ProtNLM"/>
    </source>
</evidence>
<sequence length="82" mass="9387">MITANDLKTKGIACLEESLADKTEDIITLRGKECFVVMKIEQYHYLREMELEAALYQARQDTVAGQFSKDTVDQHVDDVFSK</sequence>
<gene>
    <name evidence="2" type="ORF">SAMN05216406_10630</name>
</gene>
<name>A0A1H2DUW1_9PROT</name>